<proteinExistence type="predicted"/>
<organism evidence="2 3">
    <name type="scientific">Nonomuraea solani</name>
    <dbReference type="NCBI Taxonomy" id="1144553"/>
    <lineage>
        <taxon>Bacteria</taxon>
        <taxon>Bacillati</taxon>
        <taxon>Actinomycetota</taxon>
        <taxon>Actinomycetes</taxon>
        <taxon>Streptosporangiales</taxon>
        <taxon>Streptosporangiaceae</taxon>
        <taxon>Nonomuraea</taxon>
    </lineage>
</organism>
<keyword evidence="3" id="KW-1185">Reference proteome</keyword>
<evidence type="ECO:0000313" key="2">
    <source>
        <dbReference type="EMBL" id="SEH00471.1"/>
    </source>
</evidence>
<feature type="transmembrane region" description="Helical" evidence="1">
    <location>
        <begin position="161"/>
        <end position="183"/>
    </location>
</feature>
<sequence>MRRRRYRRLPNLVSLPRRSPGRWIVIALGLGVIMVALTGAADPYQQTRQFREAVVCDQDAGGCLGDEPVSVVRRRTYTTTTTTTNTDANGHTYTSTSTTTHHEITWRRANGSQQARDVSSNVYNKAKEGQPATLRLWRQEVVGLEVQGETEWFLPEASTALGVWLGVAFFGLGLLLWGLLFGWWDGFFFLVYRTFCWMFMGLVPVATAAHTLAFGWATGGDLVILIVVCALFVGIPGWMLFGSIHERW</sequence>
<dbReference type="AlphaFoldDB" id="A0A1H6ETQ8"/>
<keyword evidence="1" id="KW-0812">Transmembrane</keyword>
<evidence type="ECO:0000313" key="3">
    <source>
        <dbReference type="Proteomes" id="UP000236732"/>
    </source>
</evidence>
<gene>
    <name evidence="2" type="ORF">SAMN05444920_116206</name>
</gene>
<feature type="transmembrane region" description="Helical" evidence="1">
    <location>
        <begin position="21"/>
        <end position="41"/>
    </location>
</feature>
<accession>A0A1H6ETQ8</accession>
<protein>
    <submittedName>
        <fullName evidence="2">Uncharacterized protein</fullName>
    </submittedName>
</protein>
<keyword evidence="1" id="KW-1133">Transmembrane helix</keyword>
<feature type="transmembrane region" description="Helical" evidence="1">
    <location>
        <begin position="222"/>
        <end position="241"/>
    </location>
</feature>
<dbReference type="Proteomes" id="UP000236732">
    <property type="component" value="Unassembled WGS sequence"/>
</dbReference>
<keyword evidence="1" id="KW-0472">Membrane</keyword>
<name>A0A1H6ETQ8_9ACTN</name>
<dbReference type="EMBL" id="FNVT01000016">
    <property type="protein sequence ID" value="SEH00471.1"/>
    <property type="molecule type" value="Genomic_DNA"/>
</dbReference>
<feature type="transmembrane region" description="Helical" evidence="1">
    <location>
        <begin position="195"/>
        <end position="216"/>
    </location>
</feature>
<evidence type="ECO:0000256" key="1">
    <source>
        <dbReference type="SAM" id="Phobius"/>
    </source>
</evidence>
<reference evidence="2 3" key="1">
    <citation type="submission" date="2016-10" db="EMBL/GenBank/DDBJ databases">
        <authorList>
            <person name="de Groot N.N."/>
        </authorList>
    </citation>
    <scope>NUCLEOTIDE SEQUENCE [LARGE SCALE GENOMIC DNA]</scope>
    <source>
        <strain evidence="2 3">CGMCC 4.7037</strain>
    </source>
</reference>